<evidence type="ECO:0000256" key="6">
    <source>
        <dbReference type="HAMAP-Rule" id="MF_00050"/>
    </source>
</evidence>
<dbReference type="GO" id="GO:0005737">
    <property type="term" value="C:cytoplasm"/>
    <property type="evidence" value="ECO:0007669"/>
    <property type="project" value="UniProtKB-SubCell"/>
</dbReference>
<comment type="function">
    <text evidence="6">Associates with the EF-Tu.GDP complex and induces the exchange of GDP to GTP. It remains bound to the aminoacyl-tRNA.EF-Tu.GTP complex up to the GTP hydrolysis stage on the ribosome.</text>
</comment>
<dbReference type="CDD" id="cd14275">
    <property type="entry name" value="UBA_EF-Ts"/>
    <property type="match status" value="1"/>
</dbReference>
<evidence type="ECO:0000259" key="7">
    <source>
        <dbReference type="Pfam" id="PF00889"/>
    </source>
</evidence>
<evidence type="ECO:0000256" key="3">
    <source>
        <dbReference type="ARBA" id="ARBA00022490"/>
    </source>
</evidence>
<feature type="domain" description="Translation elongation factor EFTs/EF1B dimerisation" evidence="7">
    <location>
        <begin position="90"/>
        <end position="299"/>
    </location>
</feature>
<evidence type="ECO:0000256" key="4">
    <source>
        <dbReference type="ARBA" id="ARBA00022768"/>
    </source>
</evidence>
<dbReference type="NCBIfam" id="TIGR00116">
    <property type="entry name" value="tsf"/>
    <property type="match status" value="1"/>
</dbReference>
<dbReference type="HAMAP" id="MF_00050">
    <property type="entry name" value="EF_Ts"/>
    <property type="match status" value="1"/>
</dbReference>
<comment type="similarity">
    <text evidence="1 6">Belongs to the EF-Ts family.</text>
</comment>
<dbReference type="Gene3D" id="1.10.8.10">
    <property type="entry name" value="DNA helicase RuvA subunit, C-terminal domain"/>
    <property type="match status" value="1"/>
</dbReference>
<feature type="region of interest" description="Involved in Mg(2+) ion dislocation from EF-Tu" evidence="6">
    <location>
        <begin position="99"/>
        <end position="102"/>
    </location>
</feature>
<dbReference type="Pfam" id="PF00889">
    <property type="entry name" value="EF_TS"/>
    <property type="match status" value="1"/>
</dbReference>
<reference evidence="8" key="2">
    <citation type="submission" date="2020-09" db="EMBL/GenBank/DDBJ databases">
        <authorList>
            <person name="Sun Q."/>
            <person name="Kim S."/>
        </authorList>
    </citation>
    <scope>NUCLEOTIDE SEQUENCE</scope>
    <source>
        <strain evidence="8">KCTC 23310</strain>
    </source>
</reference>
<dbReference type="InterPro" id="IPR036402">
    <property type="entry name" value="EF-Ts_dimer_sf"/>
</dbReference>
<dbReference type="EMBL" id="BMYJ01000001">
    <property type="protein sequence ID" value="GHC45352.1"/>
    <property type="molecule type" value="Genomic_DNA"/>
</dbReference>
<dbReference type="Gene3D" id="3.30.479.20">
    <property type="entry name" value="Elongation factor Ts, dimerisation domain"/>
    <property type="match status" value="2"/>
</dbReference>
<dbReference type="Proteomes" id="UP000638981">
    <property type="component" value="Unassembled WGS sequence"/>
</dbReference>
<comment type="subcellular location">
    <subcellularLocation>
        <location evidence="6">Cytoplasm</location>
    </subcellularLocation>
</comment>
<dbReference type="Gene3D" id="1.10.286.20">
    <property type="match status" value="1"/>
</dbReference>
<dbReference type="AlphaFoldDB" id="A0A918THE7"/>
<reference evidence="8" key="1">
    <citation type="journal article" date="2014" name="Int. J. Syst. Evol. Microbiol.">
        <title>Complete genome sequence of Corynebacterium casei LMG S-19264T (=DSM 44701T), isolated from a smear-ripened cheese.</title>
        <authorList>
            <consortium name="US DOE Joint Genome Institute (JGI-PGF)"/>
            <person name="Walter F."/>
            <person name="Albersmeier A."/>
            <person name="Kalinowski J."/>
            <person name="Ruckert C."/>
        </authorList>
    </citation>
    <scope>NUCLEOTIDE SEQUENCE</scope>
    <source>
        <strain evidence="8">KCTC 23310</strain>
    </source>
</reference>
<dbReference type="InterPro" id="IPR014039">
    <property type="entry name" value="Transl_elong_EFTs/EF1B_dimer"/>
</dbReference>
<comment type="caution">
    <text evidence="8">The sequence shown here is derived from an EMBL/GenBank/DDBJ whole genome shotgun (WGS) entry which is preliminary data.</text>
</comment>
<keyword evidence="4 6" id="KW-0251">Elongation factor</keyword>
<dbReference type="FunFam" id="1.10.8.10:FF:000001">
    <property type="entry name" value="Elongation factor Ts"/>
    <property type="match status" value="1"/>
</dbReference>
<dbReference type="InterPro" id="IPR018101">
    <property type="entry name" value="Transl_elong_Ts_CS"/>
</dbReference>
<dbReference type="SUPFAM" id="SSF54713">
    <property type="entry name" value="Elongation factor Ts (EF-Ts), dimerisation domain"/>
    <property type="match status" value="2"/>
</dbReference>
<evidence type="ECO:0000313" key="9">
    <source>
        <dbReference type="Proteomes" id="UP000638981"/>
    </source>
</evidence>
<dbReference type="GO" id="GO:0003746">
    <property type="term" value="F:translation elongation factor activity"/>
    <property type="evidence" value="ECO:0007669"/>
    <property type="project" value="UniProtKB-UniRule"/>
</dbReference>
<dbReference type="SUPFAM" id="SSF46934">
    <property type="entry name" value="UBA-like"/>
    <property type="match status" value="1"/>
</dbReference>
<keyword evidence="5 6" id="KW-0648">Protein biosynthesis</keyword>
<keyword evidence="3 6" id="KW-0963">Cytoplasm</keyword>
<organism evidence="8 9">
    <name type="scientific">Neogemmobacter tilapiae</name>
    <dbReference type="NCBI Taxonomy" id="875041"/>
    <lineage>
        <taxon>Bacteria</taxon>
        <taxon>Pseudomonadati</taxon>
        <taxon>Pseudomonadota</taxon>
        <taxon>Alphaproteobacteria</taxon>
        <taxon>Rhodobacterales</taxon>
        <taxon>Paracoccaceae</taxon>
        <taxon>Neogemmobacter</taxon>
    </lineage>
</organism>
<dbReference type="InterPro" id="IPR009060">
    <property type="entry name" value="UBA-like_sf"/>
</dbReference>
<evidence type="ECO:0000256" key="5">
    <source>
        <dbReference type="ARBA" id="ARBA00022917"/>
    </source>
</evidence>
<dbReference type="InterPro" id="IPR001816">
    <property type="entry name" value="Transl_elong_EFTs/EF1B"/>
</dbReference>
<dbReference type="PANTHER" id="PTHR11741:SF0">
    <property type="entry name" value="ELONGATION FACTOR TS, MITOCHONDRIAL"/>
    <property type="match status" value="1"/>
</dbReference>
<protein>
    <recommendedName>
        <fullName evidence="2 6">Elongation factor Ts</fullName>
        <shortName evidence="6">EF-Ts</shortName>
    </recommendedName>
</protein>
<sequence>MELLPGGRKARRDHIFEETAMTITAQMVKELRDSTGAGMMDAKKALTEVNGDMEAAVDWLRTKGLAKAAKKADRVAAEGLVGVAVVGGKGVAVEVNSETDFVGKNADFQALVRGITTAALNAADLEALKAADLGGKPVETALNETIAVIGENMTLRRMASIEGDSVASYVHNAAADALGRIGVLVALKGADNGIGKQIAMHIAASNPLSLNEAAMDASVLERELAVQTQKALEENAASAKPKPEAVIQNNIIPGRMKKFLEEVTLVNQKFVVNPDITVAQAATEAGVEILGFVRMAVGEGIEKEKEDFAAEVAKMTQG</sequence>
<dbReference type="PROSITE" id="PS01126">
    <property type="entry name" value="EF_TS_1"/>
    <property type="match status" value="1"/>
</dbReference>
<evidence type="ECO:0000256" key="1">
    <source>
        <dbReference type="ARBA" id="ARBA00005532"/>
    </source>
</evidence>
<accession>A0A918THE7</accession>
<dbReference type="PANTHER" id="PTHR11741">
    <property type="entry name" value="ELONGATION FACTOR TS"/>
    <property type="match status" value="1"/>
</dbReference>
<gene>
    <name evidence="6 8" type="primary">tsf</name>
    <name evidence="8" type="ORF">GCM10007315_03420</name>
</gene>
<evidence type="ECO:0000256" key="2">
    <source>
        <dbReference type="ARBA" id="ARBA00016956"/>
    </source>
</evidence>
<name>A0A918THE7_9RHOB</name>
<proteinExistence type="inferred from homology"/>
<evidence type="ECO:0000313" key="8">
    <source>
        <dbReference type="EMBL" id="GHC45352.1"/>
    </source>
</evidence>
<keyword evidence="9" id="KW-1185">Reference proteome</keyword>